<evidence type="ECO:0000313" key="4">
    <source>
        <dbReference type="EMBL" id="MBD3920424.1"/>
    </source>
</evidence>
<evidence type="ECO:0000256" key="2">
    <source>
        <dbReference type="SAM" id="SignalP"/>
    </source>
</evidence>
<dbReference type="Pfam" id="PF07833">
    <property type="entry name" value="Cu_amine_oxidN1"/>
    <property type="match status" value="1"/>
</dbReference>
<dbReference type="SUPFAM" id="SSF55383">
    <property type="entry name" value="Copper amine oxidase, domain N"/>
    <property type="match status" value="1"/>
</dbReference>
<keyword evidence="5" id="KW-1185">Reference proteome</keyword>
<dbReference type="Gene3D" id="3.30.457.10">
    <property type="entry name" value="Copper amine oxidase-like, N-terminal domain"/>
    <property type="match status" value="1"/>
</dbReference>
<dbReference type="EMBL" id="JACXZA010000004">
    <property type="protein sequence ID" value="MBD3920424.1"/>
    <property type="molecule type" value="Genomic_DNA"/>
</dbReference>
<organism evidence="4 5">
    <name type="scientific">Paenibacillus terricola</name>
    <dbReference type="NCBI Taxonomy" id="2763503"/>
    <lineage>
        <taxon>Bacteria</taxon>
        <taxon>Bacillati</taxon>
        <taxon>Bacillota</taxon>
        <taxon>Bacilli</taxon>
        <taxon>Bacillales</taxon>
        <taxon>Paenibacillaceae</taxon>
        <taxon>Paenibacillus</taxon>
    </lineage>
</organism>
<accession>A0ABR8MWR8</accession>
<comment type="caution">
    <text evidence="4">The sequence shown here is derived from an EMBL/GenBank/DDBJ whole genome shotgun (WGS) entry which is preliminary data.</text>
</comment>
<feature type="signal peptide" evidence="2">
    <location>
        <begin position="1"/>
        <end position="21"/>
    </location>
</feature>
<evidence type="ECO:0000259" key="3">
    <source>
        <dbReference type="Pfam" id="PF07833"/>
    </source>
</evidence>
<dbReference type="Proteomes" id="UP000609346">
    <property type="component" value="Unassembled WGS sequence"/>
</dbReference>
<dbReference type="InterPro" id="IPR036582">
    <property type="entry name" value="Mao_N_sf"/>
</dbReference>
<feature type="compositionally biased region" description="Polar residues" evidence="1">
    <location>
        <begin position="88"/>
        <end position="106"/>
    </location>
</feature>
<gene>
    <name evidence="4" type="ORF">H8B09_16805</name>
</gene>
<dbReference type="InterPro" id="IPR012854">
    <property type="entry name" value="Cu_amine_oxidase-like_N"/>
</dbReference>
<feature type="chain" id="PRO_5045440937" description="Copper amine oxidase-like N-terminal domain-containing protein" evidence="2">
    <location>
        <begin position="22"/>
        <end position="249"/>
    </location>
</feature>
<feature type="domain" description="Copper amine oxidase-like N-terminal" evidence="3">
    <location>
        <begin position="39"/>
        <end position="88"/>
    </location>
</feature>
<reference evidence="4 5" key="1">
    <citation type="submission" date="2020-09" db="EMBL/GenBank/DDBJ databases">
        <title>Paenibacillus sp. strain PR3 16S rRNA gene Genome sequencing and assembly.</title>
        <authorList>
            <person name="Kim J."/>
        </authorList>
    </citation>
    <scope>NUCLEOTIDE SEQUENCE [LARGE SCALE GENOMIC DNA]</scope>
    <source>
        <strain evidence="4 5">PR3</strain>
    </source>
</reference>
<proteinExistence type="predicted"/>
<keyword evidence="2" id="KW-0732">Signal</keyword>
<protein>
    <recommendedName>
        <fullName evidence="3">Copper amine oxidase-like N-terminal domain-containing protein</fullName>
    </recommendedName>
</protein>
<feature type="compositionally biased region" description="Polar residues" evidence="1">
    <location>
        <begin position="128"/>
        <end position="146"/>
    </location>
</feature>
<feature type="region of interest" description="Disordered" evidence="1">
    <location>
        <begin position="88"/>
        <end position="146"/>
    </location>
</feature>
<sequence>MKYKQLVIGVLLGSMITGAGAAAASQSTAISAFLKDGITFKFNGEEKKLEDGYSVLNYKNSTYVPARFVAEELGATVKWDNKTQTISIDSTAGSKEPVQSNSTNPVVTKPEPTATETGQAATKPEPTATGSNPIATNPNSTTTATQPVVQASARDLFDEVWSRPNGSMKLDFNSDTQAEAEVTYKGSPELNGVKFTVKFEAGVGSGEFNVNGETYKASLNIVQDKEKLLDFTIINQTTKQGLTILYAAR</sequence>
<evidence type="ECO:0000256" key="1">
    <source>
        <dbReference type="SAM" id="MobiDB-lite"/>
    </source>
</evidence>
<evidence type="ECO:0000313" key="5">
    <source>
        <dbReference type="Proteomes" id="UP000609346"/>
    </source>
</evidence>
<name>A0ABR8MWR8_9BACL</name>
<dbReference type="RefSeq" id="WP_191204724.1">
    <property type="nucleotide sequence ID" value="NZ_JACXZA010000004.1"/>
</dbReference>